<organism evidence="1 2">
    <name type="scientific">Ancylostoma caninum</name>
    <name type="common">Dog hookworm</name>
    <dbReference type="NCBI Taxonomy" id="29170"/>
    <lineage>
        <taxon>Eukaryota</taxon>
        <taxon>Metazoa</taxon>
        <taxon>Ecdysozoa</taxon>
        <taxon>Nematoda</taxon>
        <taxon>Chromadorea</taxon>
        <taxon>Rhabditida</taxon>
        <taxon>Rhabditina</taxon>
        <taxon>Rhabditomorpha</taxon>
        <taxon>Strongyloidea</taxon>
        <taxon>Ancylostomatidae</taxon>
        <taxon>Ancylostomatinae</taxon>
        <taxon>Ancylostoma</taxon>
    </lineage>
</organism>
<reference evidence="1 2" key="1">
    <citation type="submission" date="2014-10" db="EMBL/GenBank/DDBJ databases">
        <title>Draft genome of the hookworm Ancylostoma caninum.</title>
        <authorList>
            <person name="Mitreva M."/>
        </authorList>
    </citation>
    <scope>NUCLEOTIDE SEQUENCE [LARGE SCALE GENOMIC DNA]</scope>
    <source>
        <strain evidence="1 2">Baltimore</strain>
    </source>
</reference>
<evidence type="ECO:0000313" key="1">
    <source>
        <dbReference type="EMBL" id="RCN23634.1"/>
    </source>
</evidence>
<protein>
    <submittedName>
        <fullName evidence="1">Uncharacterized protein</fullName>
    </submittedName>
</protein>
<evidence type="ECO:0000313" key="2">
    <source>
        <dbReference type="Proteomes" id="UP000252519"/>
    </source>
</evidence>
<dbReference type="EMBL" id="JOJR01025305">
    <property type="protein sequence ID" value="RCN23634.1"/>
    <property type="molecule type" value="Genomic_DNA"/>
</dbReference>
<dbReference type="Proteomes" id="UP000252519">
    <property type="component" value="Unassembled WGS sequence"/>
</dbReference>
<proteinExistence type="predicted"/>
<accession>A0A368EVI9</accession>
<dbReference type="AlphaFoldDB" id="A0A368EVI9"/>
<name>A0A368EVI9_ANCCA</name>
<comment type="caution">
    <text evidence="1">The sequence shown here is derived from an EMBL/GenBank/DDBJ whole genome shotgun (WGS) entry which is preliminary data.</text>
</comment>
<sequence>MFNLHSLVLGAATKRDDVLQVCNQFIPDFALLLDCHYNSIMLQQPQPMRIPYINVISPLRSDKLVESFRGRGLRLLDVEHFTAIFLSSMDGW</sequence>
<keyword evidence="2" id="KW-1185">Reference proteome</keyword>
<gene>
    <name evidence="1" type="ORF">ANCCAN_30679</name>
</gene>